<dbReference type="SUPFAM" id="SSF49401">
    <property type="entry name" value="Bacterial adhesins"/>
    <property type="match status" value="1"/>
</dbReference>
<feature type="signal peptide" evidence="2">
    <location>
        <begin position="1"/>
        <end position="23"/>
    </location>
</feature>
<evidence type="ECO:0000259" key="3">
    <source>
        <dbReference type="Pfam" id="PF00419"/>
    </source>
</evidence>
<organism evidence="5 6">
    <name type="scientific">Burkholderia anthina</name>
    <dbReference type="NCBI Taxonomy" id="179879"/>
    <lineage>
        <taxon>Bacteria</taxon>
        <taxon>Pseudomonadati</taxon>
        <taxon>Pseudomonadota</taxon>
        <taxon>Betaproteobacteria</taxon>
        <taxon>Burkholderiales</taxon>
        <taxon>Burkholderiaceae</taxon>
        <taxon>Burkholderia</taxon>
        <taxon>Burkholderia cepacia complex</taxon>
    </lineage>
</organism>
<keyword evidence="1 2" id="KW-0732">Signal</keyword>
<name>A0A6P2GE68_9BURK</name>
<evidence type="ECO:0000313" key="7">
    <source>
        <dbReference type="Proteomes" id="UP000755577"/>
    </source>
</evidence>
<reference evidence="5 6" key="1">
    <citation type="submission" date="2019-09" db="EMBL/GenBank/DDBJ databases">
        <authorList>
            <person name="Depoorter E."/>
        </authorList>
    </citation>
    <scope>NUCLEOTIDE SEQUENCE [LARGE SCALE GENOMIC DNA]</scope>
    <source>
        <strain evidence="5">LMG 20980</strain>
    </source>
</reference>
<evidence type="ECO:0000313" key="5">
    <source>
        <dbReference type="EMBL" id="VVU51586.1"/>
    </source>
</evidence>
<dbReference type="InterPro" id="IPR036937">
    <property type="entry name" value="Adhesion_dom_fimbrial_sf"/>
</dbReference>
<sequence length="175" mass="17864">MKAQVMGLMFMVAGISVAPAAFAEGTGKVTFNGKLIQETCKINAGDEDKVVTLPQISTQSLTAAGQTAGSTMFDISVSECPAGLNLVAAHFETAHMDPDTRNATNQAPTATAAGLVQVQLLDRDGTTPILLGSSGAPVAISGGAAKMSYGGQYFATGQTTPGDVMAVVNYTLAYQ</sequence>
<dbReference type="GeneID" id="300401824"/>
<dbReference type="InterPro" id="IPR000259">
    <property type="entry name" value="Adhesion_dom_fimbrial"/>
</dbReference>
<dbReference type="Pfam" id="PF00419">
    <property type="entry name" value="Fimbrial"/>
    <property type="match status" value="1"/>
</dbReference>
<dbReference type="GO" id="GO:0009289">
    <property type="term" value="C:pilus"/>
    <property type="evidence" value="ECO:0007669"/>
    <property type="project" value="InterPro"/>
</dbReference>
<dbReference type="RefSeq" id="WP_096500090.1">
    <property type="nucleotide sequence ID" value="NZ_CABVLY010000017.1"/>
</dbReference>
<dbReference type="PANTHER" id="PTHR33420:SF3">
    <property type="entry name" value="FIMBRIAL SUBUNIT ELFA"/>
    <property type="match status" value="1"/>
</dbReference>
<accession>A0A6P2GE68</accession>
<evidence type="ECO:0000256" key="2">
    <source>
        <dbReference type="SAM" id="SignalP"/>
    </source>
</evidence>
<feature type="chain" id="PRO_5027111138" evidence="2">
    <location>
        <begin position="24"/>
        <end position="175"/>
    </location>
</feature>
<dbReference type="InterPro" id="IPR008966">
    <property type="entry name" value="Adhesion_dom_sf"/>
</dbReference>
<dbReference type="InterPro" id="IPR050263">
    <property type="entry name" value="Bact_Fimbrial_Adh_Pro"/>
</dbReference>
<evidence type="ECO:0000313" key="4">
    <source>
        <dbReference type="EMBL" id="MBM2768258.1"/>
    </source>
</evidence>
<dbReference type="EMBL" id="CABVLY010000017">
    <property type="protein sequence ID" value="VVU51586.1"/>
    <property type="molecule type" value="Genomic_DNA"/>
</dbReference>
<evidence type="ECO:0000313" key="6">
    <source>
        <dbReference type="Proteomes" id="UP000494201"/>
    </source>
</evidence>
<keyword evidence="7" id="KW-1185">Reference proteome</keyword>
<dbReference type="Gene3D" id="2.60.40.1090">
    <property type="entry name" value="Fimbrial-type adhesion domain"/>
    <property type="match status" value="1"/>
</dbReference>
<protein>
    <submittedName>
        <fullName evidence="4 5">Fimbrial protein</fullName>
    </submittedName>
</protein>
<gene>
    <name evidence="5" type="ORF">BAN20980_04308</name>
    <name evidence="4" type="ORF">JQK92_17700</name>
</gene>
<dbReference type="GO" id="GO:0043709">
    <property type="term" value="P:cell adhesion involved in single-species biofilm formation"/>
    <property type="evidence" value="ECO:0007669"/>
    <property type="project" value="TreeGrafter"/>
</dbReference>
<evidence type="ECO:0000256" key="1">
    <source>
        <dbReference type="ARBA" id="ARBA00022729"/>
    </source>
</evidence>
<dbReference type="PANTHER" id="PTHR33420">
    <property type="entry name" value="FIMBRIAL SUBUNIT ELFA-RELATED"/>
    <property type="match status" value="1"/>
</dbReference>
<dbReference type="Proteomes" id="UP000755577">
    <property type="component" value="Unassembled WGS sequence"/>
</dbReference>
<dbReference type="EMBL" id="JAFCIQ010000012">
    <property type="protein sequence ID" value="MBM2768258.1"/>
    <property type="molecule type" value="Genomic_DNA"/>
</dbReference>
<feature type="domain" description="Fimbrial-type adhesion" evidence="3">
    <location>
        <begin position="30"/>
        <end position="175"/>
    </location>
</feature>
<dbReference type="Proteomes" id="UP000494201">
    <property type="component" value="Unassembled WGS sequence"/>
</dbReference>
<dbReference type="AlphaFoldDB" id="A0A6P2GE68"/>
<reference evidence="4 7" key="2">
    <citation type="submission" date="2021-02" db="EMBL/GenBank/DDBJ databases">
        <title>Draft genome of the type strains Burkholderia anthina DSM16086.</title>
        <authorList>
            <person name="Hertel R."/>
            <person name="Meissner J."/>
            <person name="Poehlein A."/>
            <person name="Daniel R."/>
            <person name="Commichau F.M."/>
        </authorList>
    </citation>
    <scope>NUCLEOTIDE SEQUENCE [LARGE SCALE GENOMIC DNA]</scope>
    <source>
        <strain evidence="4 7">DSM 16086</strain>
    </source>
</reference>
<proteinExistence type="predicted"/>